<gene>
    <name evidence="2" type="ORF">ESCO_005467</name>
</gene>
<sequence>MSRRQVNGVPAQQVNGDVEPTPHSASLRHLLSYPVVSDSVETVKALPIAQRSFQMGDTVYKSIAVPMLPLLERPYGYVSPYIERADAYVDKQLDRVDERFPVTKKQPSEIYNETRELALFPVNKAFEGKDHVLDVYASEFKKMDQPGYVAQGKAAVITAFVVVNEVLAWFSGRANQQAANASAPPAAPAAPAKQTREKSRQ</sequence>
<comment type="caution">
    <text evidence="2">The sequence shown here is derived from an EMBL/GenBank/DDBJ whole genome shotgun (WGS) entry which is preliminary data.</text>
</comment>
<dbReference type="STRING" id="150374.A0A0M8N5J3"/>
<proteinExistence type="predicted"/>
<feature type="compositionally biased region" description="Low complexity" evidence="1">
    <location>
        <begin position="178"/>
        <end position="192"/>
    </location>
</feature>
<feature type="region of interest" description="Disordered" evidence="1">
    <location>
        <begin position="178"/>
        <end position="201"/>
    </location>
</feature>
<accession>A0A0M8N5J3</accession>
<evidence type="ECO:0008006" key="4">
    <source>
        <dbReference type="Google" id="ProtNLM"/>
    </source>
</evidence>
<dbReference type="Pfam" id="PF17316">
    <property type="entry name" value="Perilipin_2"/>
    <property type="match status" value="1"/>
</dbReference>
<evidence type="ECO:0000313" key="2">
    <source>
        <dbReference type="EMBL" id="KOS20390.1"/>
    </source>
</evidence>
<dbReference type="Proteomes" id="UP000053831">
    <property type="component" value="Unassembled WGS sequence"/>
</dbReference>
<reference evidence="2 3" key="1">
    <citation type="submission" date="2015-07" db="EMBL/GenBank/DDBJ databases">
        <title>The genome of the fungus Escovopsis weberi, a specialized disease agent of ant agriculture.</title>
        <authorList>
            <person name="de Man T.J."/>
            <person name="Stajich J.E."/>
            <person name="Kubicek C.P."/>
            <person name="Chenthamara K."/>
            <person name="Atanasova L."/>
            <person name="Druzhinina I.S."/>
            <person name="Birnbaum S."/>
            <person name="Barribeau S.M."/>
            <person name="Teiling C."/>
            <person name="Suen G."/>
            <person name="Currie C."/>
            <person name="Gerardo N.M."/>
        </authorList>
    </citation>
    <scope>NUCLEOTIDE SEQUENCE [LARGE SCALE GENOMIC DNA]</scope>
</reference>
<protein>
    <recommendedName>
        <fullName evidence="4">Perilipin MPL1-like protein</fullName>
    </recommendedName>
</protein>
<organism evidence="2 3">
    <name type="scientific">Escovopsis weberi</name>
    <dbReference type="NCBI Taxonomy" id="150374"/>
    <lineage>
        <taxon>Eukaryota</taxon>
        <taxon>Fungi</taxon>
        <taxon>Dikarya</taxon>
        <taxon>Ascomycota</taxon>
        <taxon>Pezizomycotina</taxon>
        <taxon>Sordariomycetes</taxon>
        <taxon>Hypocreomycetidae</taxon>
        <taxon>Hypocreales</taxon>
        <taxon>Hypocreaceae</taxon>
        <taxon>Escovopsis</taxon>
    </lineage>
</organism>
<dbReference type="AlphaFoldDB" id="A0A0M8N5J3"/>
<dbReference type="EMBL" id="LGSR01000017">
    <property type="protein sequence ID" value="KOS20390.1"/>
    <property type="molecule type" value="Genomic_DNA"/>
</dbReference>
<dbReference type="OrthoDB" id="376826at2759"/>
<evidence type="ECO:0000313" key="3">
    <source>
        <dbReference type="Proteomes" id="UP000053831"/>
    </source>
</evidence>
<feature type="region of interest" description="Disordered" evidence="1">
    <location>
        <begin position="1"/>
        <end position="21"/>
    </location>
</feature>
<name>A0A0M8N5J3_ESCWE</name>
<keyword evidence="3" id="KW-1185">Reference proteome</keyword>
<evidence type="ECO:0000256" key="1">
    <source>
        <dbReference type="SAM" id="MobiDB-lite"/>
    </source>
</evidence>